<dbReference type="OrthoDB" id="1358250at2"/>
<proteinExistence type="predicted"/>
<dbReference type="Proteomes" id="UP000198517">
    <property type="component" value="Unassembled WGS sequence"/>
</dbReference>
<keyword evidence="2" id="KW-1185">Reference proteome</keyword>
<reference evidence="1 2" key="1">
    <citation type="submission" date="2016-10" db="EMBL/GenBank/DDBJ databases">
        <authorList>
            <person name="de Groot N.N."/>
        </authorList>
    </citation>
    <scope>NUCLEOTIDE SEQUENCE [LARGE SCALE GENOMIC DNA]</scope>
    <source>
        <strain evidence="1 2">DSM 24015</strain>
    </source>
</reference>
<name>A0A1G7FLG9_9FLAO</name>
<organism evidence="1 2">
    <name type="scientific">Riemerella columbipharyngis</name>
    <dbReference type="NCBI Taxonomy" id="1071918"/>
    <lineage>
        <taxon>Bacteria</taxon>
        <taxon>Pseudomonadati</taxon>
        <taxon>Bacteroidota</taxon>
        <taxon>Flavobacteriia</taxon>
        <taxon>Flavobacteriales</taxon>
        <taxon>Weeksellaceae</taxon>
        <taxon>Riemerella</taxon>
    </lineage>
</organism>
<evidence type="ECO:0000313" key="1">
    <source>
        <dbReference type="EMBL" id="SDE76771.1"/>
    </source>
</evidence>
<dbReference type="AlphaFoldDB" id="A0A1G7FLG9"/>
<dbReference type="STRING" id="1071918.SAMN05421544_1249"/>
<sequence>MTPRKELFIKVKKALMPISELELVDLQRNQMSSDRFAYLFVSALISVNAIQWQSMTEQNQEGTATVLIDLYCRDGWRNQHQHTEDGEEGLMEIDLIDRIAEAVQFLRGEQFRTLTLESDEVISNTMDGMFQYRLTFSCNLYRKLKPLYNNQKITL</sequence>
<accession>A0A1G7FLG9</accession>
<dbReference type="EMBL" id="FNAS01000024">
    <property type="protein sequence ID" value="SDE76771.1"/>
    <property type="molecule type" value="Genomic_DNA"/>
</dbReference>
<evidence type="ECO:0000313" key="2">
    <source>
        <dbReference type="Proteomes" id="UP000198517"/>
    </source>
</evidence>
<gene>
    <name evidence="1" type="ORF">SAMN05421544_1249</name>
</gene>
<dbReference type="RefSeq" id="WP_092737954.1">
    <property type="nucleotide sequence ID" value="NZ_FNAS01000024.1"/>
</dbReference>
<protein>
    <submittedName>
        <fullName evidence="1">Uncharacterized protein</fullName>
    </submittedName>
</protein>